<dbReference type="PANTHER" id="PTHR43792:SF1">
    <property type="entry name" value="N-ACETYLTRANSFERASE DOMAIN-CONTAINING PROTEIN"/>
    <property type="match status" value="1"/>
</dbReference>
<protein>
    <submittedName>
        <fullName evidence="2">GNAT family N-acetyltransferase</fullName>
        <ecNumber evidence="2">2.3.-.-</ecNumber>
    </submittedName>
</protein>
<dbReference type="SUPFAM" id="SSF55729">
    <property type="entry name" value="Acyl-CoA N-acyltransferases (Nat)"/>
    <property type="match status" value="1"/>
</dbReference>
<dbReference type="EC" id="2.3.-.-" evidence="2"/>
<dbReference type="PANTHER" id="PTHR43792">
    <property type="entry name" value="GNAT FAMILY, PUTATIVE (AFU_ORTHOLOGUE AFUA_3G00765)-RELATED-RELATED"/>
    <property type="match status" value="1"/>
</dbReference>
<sequence>MVPVRLTGPRLAIREHHHTPEEVAALHAVFGDPEVTRHLPFGPRDPDTCADQLELCLDEAMAEPRRVYRLAVTLRADATGEADAGAGTDVDAADPARATLIGQGSLTLGPRRSAHLGYALRRDAWGRGYAGELAGLLCGLAFGPLGVHRLVALTDVDNRASARVLTRLGFQLEGRVRHDVYRDGVWSDSQQYALLADEWPPPGAAAPAEGTAGG</sequence>
<evidence type="ECO:0000259" key="1">
    <source>
        <dbReference type="PROSITE" id="PS51186"/>
    </source>
</evidence>
<accession>A0AB39TKI0</accession>
<keyword evidence="2" id="KW-0808">Transferase</keyword>
<gene>
    <name evidence="2" type="ORF">AB2U05_14985</name>
</gene>
<dbReference type="RefSeq" id="WP_369183445.1">
    <property type="nucleotide sequence ID" value="NZ_CP163445.1"/>
</dbReference>
<name>A0AB39TKI0_9ACTN</name>
<dbReference type="AlphaFoldDB" id="A0AB39TKI0"/>
<dbReference type="Pfam" id="PF13302">
    <property type="entry name" value="Acetyltransf_3"/>
    <property type="match status" value="1"/>
</dbReference>
<organism evidence="2">
    <name type="scientific">Streptomyces sp. Y1</name>
    <dbReference type="NCBI Taxonomy" id="3238634"/>
    <lineage>
        <taxon>Bacteria</taxon>
        <taxon>Bacillati</taxon>
        <taxon>Actinomycetota</taxon>
        <taxon>Actinomycetes</taxon>
        <taxon>Kitasatosporales</taxon>
        <taxon>Streptomycetaceae</taxon>
        <taxon>Streptomyces</taxon>
    </lineage>
</organism>
<evidence type="ECO:0000313" key="2">
    <source>
        <dbReference type="EMBL" id="XDQ79667.1"/>
    </source>
</evidence>
<dbReference type="Gene3D" id="3.40.630.30">
    <property type="match status" value="1"/>
</dbReference>
<dbReference type="PROSITE" id="PS51186">
    <property type="entry name" value="GNAT"/>
    <property type="match status" value="1"/>
</dbReference>
<reference evidence="2" key="1">
    <citation type="submission" date="2024-07" db="EMBL/GenBank/DDBJ databases">
        <authorList>
            <person name="Yu S.T."/>
        </authorList>
    </citation>
    <scope>NUCLEOTIDE SEQUENCE</scope>
    <source>
        <strain evidence="2">Y1</strain>
    </source>
</reference>
<dbReference type="InterPro" id="IPR016181">
    <property type="entry name" value="Acyl_CoA_acyltransferase"/>
</dbReference>
<dbReference type="EMBL" id="CP163445">
    <property type="protein sequence ID" value="XDQ79667.1"/>
    <property type="molecule type" value="Genomic_DNA"/>
</dbReference>
<keyword evidence="2" id="KW-0012">Acyltransferase</keyword>
<proteinExistence type="predicted"/>
<feature type="domain" description="N-acetyltransferase" evidence="1">
    <location>
        <begin position="36"/>
        <end position="197"/>
    </location>
</feature>
<dbReference type="GO" id="GO:0016747">
    <property type="term" value="F:acyltransferase activity, transferring groups other than amino-acyl groups"/>
    <property type="evidence" value="ECO:0007669"/>
    <property type="project" value="InterPro"/>
</dbReference>
<dbReference type="InterPro" id="IPR000182">
    <property type="entry name" value="GNAT_dom"/>
</dbReference>
<dbReference type="InterPro" id="IPR051531">
    <property type="entry name" value="N-acetyltransferase"/>
</dbReference>